<dbReference type="Pfam" id="PF13689">
    <property type="entry name" value="DUF4154"/>
    <property type="match status" value="1"/>
</dbReference>
<keyword evidence="2" id="KW-1185">Reference proteome</keyword>
<protein>
    <recommendedName>
        <fullName evidence="3">DUF4154 domain-containing protein</fullName>
    </recommendedName>
</protein>
<sequence>MPALIVLTHATAAGAAPPPPAKADGRATAVSQVVTGILSYSRWPAPPQPVRLCVVGDPAYAGELLKGRAGTPALAVQARRAADDGTLAAECDAVYLGGVSEDARRHVLQGIVGRPVVSIVEDDPECAVAAMFCLDVQPDRVHFQINLDSVARSGVRIHPNVLQLSRRRPSQ</sequence>
<dbReference type="Proteomes" id="UP000194139">
    <property type="component" value="Chromosome"/>
</dbReference>
<proteinExistence type="predicted"/>
<organism evidence="1 2">
    <name type="scientific">Bordetella genomosp. 9</name>
    <dbReference type="NCBI Taxonomy" id="1416803"/>
    <lineage>
        <taxon>Bacteria</taxon>
        <taxon>Pseudomonadati</taxon>
        <taxon>Pseudomonadota</taxon>
        <taxon>Betaproteobacteria</taxon>
        <taxon>Burkholderiales</taxon>
        <taxon>Alcaligenaceae</taxon>
        <taxon>Bordetella</taxon>
    </lineage>
</organism>
<reference evidence="1 2" key="1">
    <citation type="submission" date="2017-05" db="EMBL/GenBank/DDBJ databases">
        <title>Complete and WGS of Bordetella genogroups.</title>
        <authorList>
            <person name="Spilker T."/>
            <person name="LiPuma J."/>
        </authorList>
    </citation>
    <scope>NUCLEOTIDE SEQUENCE [LARGE SCALE GENOMIC DNA]</scope>
    <source>
        <strain evidence="1 2">AU17164</strain>
    </source>
</reference>
<evidence type="ECO:0008006" key="3">
    <source>
        <dbReference type="Google" id="ProtNLM"/>
    </source>
</evidence>
<evidence type="ECO:0000313" key="2">
    <source>
        <dbReference type="Proteomes" id="UP000194139"/>
    </source>
</evidence>
<dbReference type="EMBL" id="CP021109">
    <property type="protein sequence ID" value="ARP87724.1"/>
    <property type="molecule type" value="Genomic_DNA"/>
</dbReference>
<gene>
    <name evidence="1" type="ORF">CAL13_17040</name>
</gene>
<evidence type="ECO:0000313" key="1">
    <source>
        <dbReference type="EMBL" id="ARP87724.1"/>
    </source>
</evidence>
<accession>A0A1W6Z3I6</accession>
<name>A0A1W6Z3I6_9BORD</name>
<dbReference type="AlphaFoldDB" id="A0A1W6Z3I6"/>
<dbReference type="InterPro" id="IPR025293">
    <property type="entry name" value="YfiR/HmsC-like"/>
</dbReference>